<evidence type="ECO:0000313" key="1">
    <source>
        <dbReference type="EMBL" id="KAJ8015998.1"/>
    </source>
</evidence>
<proteinExistence type="predicted"/>
<reference evidence="1" key="1">
    <citation type="submission" date="2021-05" db="EMBL/GenBank/DDBJ databases">
        <authorList>
            <person name="Pan Q."/>
            <person name="Jouanno E."/>
            <person name="Zahm M."/>
            <person name="Klopp C."/>
            <person name="Cabau C."/>
            <person name="Louis A."/>
            <person name="Berthelot C."/>
            <person name="Parey E."/>
            <person name="Roest Crollius H."/>
            <person name="Montfort J."/>
            <person name="Robinson-Rechavi M."/>
            <person name="Bouchez O."/>
            <person name="Lampietro C."/>
            <person name="Lopez Roques C."/>
            <person name="Donnadieu C."/>
            <person name="Postlethwait J."/>
            <person name="Bobe J."/>
            <person name="Dillon D."/>
            <person name="Chandos A."/>
            <person name="von Hippel F."/>
            <person name="Guiguen Y."/>
        </authorList>
    </citation>
    <scope>NUCLEOTIDE SEQUENCE</scope>
    <source>
        <strain evidence="1">YG-Jan2019</strain>
    </source>
</reference>
<organism evidence="1 2">
    <name type="scientific">Dallia pectoralis</name>
    <name type="common">Alaska blackfish</name>
    <dbReference type="NCBI Taxonomy" id="75939"/>
    <lineage>
        <taxon>Eukaryota</taxon>
        <taxon>Metazoa</taxon>
        <taxon>Chordata</taxon>
        <taxon>Craniata</taxon>
        <taxon>Vertebrata</taxon>
        <taxon>Euteleostomi</taxon>
        <taxon>Actinopterygii</taxon>
        <taxon>Neopterygii</taxon>
        <taxon>Teleostei</taxon>
        <taxon>Protacanthopterygii</taxon>
        <taxon>Esociformes</taxon>
        <taxon>Umbridae</taxon>
        <taxon>Dallia</taxon>
    </lineage>
</organism>
<dbReference type="EMBL" id="CM055728">
    <property type="protein sequence ID" value="KAJ8015998.1"/>
    <property type="molecule type" value="Genomic_DNA"/>
</dbReference>
<comment type="caution">
    <text evidence="1">The sequence shown here is derived from an EMBL/GenBank/DDBJ whole genome shotgun (WGS) entry which is preliminary data.</text>
</comment>
<name>A0ACC2HKJ7_DALPE</name>
<keyword evidence="2" id="KW-1185">Reference proteome</keyword>
<gene>
    <name evidence="1" type="ORF">DPEC_G00002560</name>
</gene>
<protein>
    <submittedName>
        <fullName evidence="1">Uncharacterized protein</fullName>
    </submittedName>
</protein>
<dbReference type="Proteomes" id="UP001157502">
    <property type="component" value="Chromosome 1"/>
</dbReference>
<accession>A0ACC2HKJ7</accession>
<sequence>MDDRELGCTDIIQHEIPVTDESPVRQRYRRLPPSQYEEVKAHIKQQLQQGAISESCSPYSSPLVIVKKKDGSLRVCVDYRQLNAKTRKDAYPLPRIEESLDALCRAQWFSTLDLASGYNQVVMAEKDRQKTAFCTPFRVYEYNRMPFGLCNAPGTFQRLMERILGDERFQSLLLYLDNVVVFSSSFEQHLIRLQLVLSRFRKYGLKVKWSKCLFFQQQVSYLGHVISAEGVATDPEKIRAVAEWRRPGNTKELQSFLGFASYYRRFVKNFAQLAAPLHALSALFPIKPSLKKGLSIPFAQGWNPNFLSQDCGEGRRPVAYASRGLRSSERNMENYSAMKLELLALKWAVTDKYREYLIGNKFTVFTDNNPLSHLKTAKLGAIEQRWVSELARFDFDVVYRPGRENGNADALSRQYSENQNTGDPSESMEETEEVTSSLTARIRSGYAAVVSEHGSSFSFPVCSAEGLAAQQQEDPVIRSFLKYWRRGMRPEKRERAEKDIKTVELLRQWDKIEESNGVLYRRFWDVRHGQVKQMLLPQGLQGEVLQRMHDGNGHQGVERTFKLIRARYYWPGMYQEVERYCKQCGRCIVAKAPLPRIVTAMGSLLASKPFEVVAMDFTVLERSSDGRENVLVLTDVFSKFTVAIPTKDQ</sequence>
<evidence type="ECO:0000313" key="2">
    <source>
        <dbReference type="Proteomes" id="UP001157502"/>
    </source>
</evidence>